<protein>
    <submittedName>
        <fullName evidence="2">Class I SAM-dependent methyltransferase</fullName>
        <ecNumber evidence="2">2.1.1.-</ecNumber>
    </submittedName>
</protein>
<dbReference type="InterPro" id="IPR013216">
    <property type="entry name" value="Methyltransf_11"/>
</dbReference>
<dbReference type="Pfam" id="PF08241">
    <property type="entry name" value="Methyltransf_11"/>
    <property type="match status" value="1"/>
</dbReference>
<dbReference type="InterPro" id="IPR029063">
    <property type="entry name" value="SAM-dependent_MTases_sf"/>
</dbReference>
<dbReference type="PANTHER" id="PTHR43861:SF1">
    <property type="entry name" value="TRANS-ACONITATE 2-METHYLTRANSFERASE"/>
    <property type="match status" value="1"/>
</dbReference>
<proteinExistence type="predicted"/>
<dbReference type="SUPFAM" id="SSF53335">
    <property type="entry name" value="S-adenosyl-L-methionine-dependent methyltransferases"/>
    <property type="match status" value="1"/>
</dbReference>
<dbReference type="GO" id="GO:0008168">
    <property type="term" value="F:methyltransferase activity"/>
    <property type="evidence" value="ECO:0007669"/>
    <property type="project" value="UniProtKB-KW"/>
</dbReference>
<dbReference type="EC" id="2.1.1.-" evidence="2"/>
<keyword evidence="3" id="KW-1185">Reference proteome</keyword>
<dbReference type="GO" id="GO:0032259">
    <property type="term" value="P:methylation"/>
    <property type="evidence" value="ECO:0007669"/>
    <property type="project" value="UniProtKB-KW"/>
</dbReference>
<dbReference type="EMBL" id="JBAWSY010000007">
    <property type="protein sequence ID" value="MEI4770177.1"/>
    <property type="molecule type" value="Genomic_DNA"/>
</dbReference>
<name>A0ABU8F572_9BACI</name>
<comment type="caution">
    <text evidence="2">The sequence shown here is derived from an EMBL/GenBank/DDBJ whole genome shotgun (WGS) entry which is preliminary data.</text>
</comment>
<keyword evidence="2" id="KW-0489">Methyltransferase</keyword>
<reference evidence="2 3" key="1">
    <citation type="submission" date="2024-01" db="EMBL/GenBank/DDBJ databases">
        <title>Seven novel Bacillus-like species.</title>
        <authorList>
            <person name="Liu G."/>
        </authorList>
    </citation>
    <scope>NUCLEOTIDE SEQUENCE [LARGE SCALE GENOMIC DNA]</scope>
    <source>
        <strain evidence="2 3">FJAT-51614</strain>
    </source>
</reference>
<dbReference type="PANTHER" id="PTHR43861">
    <property type="entry name" value="TRANS-ACONITATE 2-METHYLTRANSFERASE-RELATED"/>
    <property type="match status" value="1"/>
</dbReference>
<dbReference type="CDD" id="cd02440">
    <property type="entry name" value="AdoMet_MTases"/>
    <property type="match status" value="1"/>
</dbReference>
<dbReference type="RefSeq" id="WP_336497737.1">
    <property type="nucleotide sequence ID" value="NZ_JBAWSY010000007.1"/>
</dbReference>
<keyword evidence="2" id="KW-0808">Transferase</keyword>
<organism evidence="2 3">
    <name type="scientific">Psychrobacillus mangrovi</name>
    <dbReference type="NCBI Taxonomy" id="3117745"/>
    <lineage>
        <taxon>Bacteria</taxon>
        <taxon>Bacillati</taxon>
        <taxon>Bacillota</taxon>
        <taxon>Bacilli</taxon>
        <taxon>Bacillales</taxon>
        <taxon>Bacillaceae</taxon>
        <taxon>Psychrobacillus</taxon>
    </lineage>
</organism>
<evidence type="ECO:0000313" key="3">
    <source>
        <dbReference type="Proteomes" id="UP001364890"/>
    </source>
</evidence>
<dbReference type="Proteomes" id="UP001364890">
    <property type="component" value="Unassembled WGS sequence"/>
</dbReference>
<gene>
    <name evidence="2" type="ORF">WAX74_11075</name>
</gene>
<dbReference type="Gene3D" id="3.40.50.150">
    <property type="entry name" value="Vaccinia Virus protein VP39"/>
    <property type="match status" value="1"/>
</dbReference>
<sequence>MNKRVEETYNQLVNDYEHNVDIKSLFNTEYERPAMMNLLPSDLSNNKVLDAGCAAGWYTIQLVHLGADVTGTDLSPKMVDATRRRVGENAKVLCLDLGEKLPFENETFDWIISSLVLHYIKDWNSTFKEFRRILKPGGKLLFSVHHPFMDFKLSENGDYFSNEFIIDQWEREGKMIEVPFYRRPLQMILNDTLAHFSIEQLIEPQPTENFKMREPEKYERLMKNPHFMIVKGKKIENTWD</sequence>
<evidence type="ECO:0000259" key="1">
    <source>
        <dbReference type="Pfam" id="PF08241"/>
    </source>
</evidence>
<feature type="domain" description="Methyltransferase type 11" evidence="1">
    <location>
        <begin position="49"/>
        <end position="142"/>
    </location>
</feature>
<evidence type="ECO:0000313" key="2">
    <source>
        <dbReference type="EMBL" id="MEI4770177.1"/>
    </source>
</evidence>
<accession>A0ABU8F572</accession>